<dbReference type="Gene3D" id="1.10.8.10">
    <property type="entry name" value="DNA helicase RuvA subunit, C-terminal domain"/>
    <property type="match status" value="1"/>
</dbReference>
<comment type="catalytic activity">
    <reaction evidence="5">
        <text>L-glutaminyl-[peptide chain release factor] + S-adenosyl-L-methionine = N(5)-methyl-L-glutaminyl-[peptide chain release factor] + S-adenosyl-L-homocysteine + H(+)</text>
        <dbReference type="Rhea" id="RHEA:42896"/>
        <dbReference type="Rhea" id="RHEA-COMP:10271"/>
        <dbReference type="Rhea" id="RHEA-COMP:10272"/>
        <dbReference type="ChEBI" id="CHEBI:15378"/>
        <dbReference type="ChEBI" id="CHEBI:30011"/>
        <dbReference type="ChEBI" id="CHEBI:57856"/>
        <dbReference type="ChEBI" id="CHEBI:59789"/>
        <dbReference type="ChEBI" id="CHEBI:61891"/>
        <dbReference type="EC" id="2.1.1.297"/>
    </reaction>
</comment>
<dbReference type="KEGG" id="elj:ELUMI_v1c02450"/>
<dbReference type="InterPro" id="IPR002052">
    <property type="entry name" value="DNA_methylase_N6_adenine_CS"/>
</dbReference>
<dbReference type="EMBL" id="CP024963">
    <property type="protein sequence ID" value="ATZ16970.1"/>
    <property type="molecule type" value="Genomic_DNA"/>
</dbReference>
<keyword evidence="3 7" id="KW-0808">Transferase</keyword>
<dbReference type="CDD" id="cd02440">
    <property type="entry name" value="AdoMet_MTases"/>
    <property type="match status" value="1"/>
</dbReference>
<evidence type="ECO:0000256" key="3">
    <source>
        <dbReference type="ARBA" id="ARBA00022679"/>
    </source>
</evidence>
<evidence type="ECO:0000313" key="7">
    <source>
        <dbReference type="EMBL" id="ATZ16970.1"/>
    </source>
</evidence>
<evidence type="ECO:0000313" key="8">
    <source>
        <dbReference type="Proteomes" id="UP000232063"/>
    </source>
</evidence>
<evidence type="ECO:0000256" key="5">
    <source>
        <dbReference type="ARBA" id="ARBA00048391"/>
    </source>
</evidence>
<reference evidence="7 8" key="1">
    <citation type="submission" date="2017-11" db="EMBL/GenBank/DDBJ databases">
        <title>Genome sequence of Entomoplasma luminosum PIMN-1 (ATCC 49195).</title>
        <authorList>
            <person name="Lo W.-S."/>
            <person name="Gasparich G.E."/>
            <person name="Kuo C.-H."/>
        </authorList>
    </citation>
    <scope>NUCLEOTIDE SEQUENCE [LARGE SCALE GENOMIC DNA]</scope>
    <source>
        <strain evidence="7 8">PIMN-1</strain>
    </source>
</reference>
<keyword evidence="4" id="KW-0949">S-adenosyl-L-methionine</keyword>
<dbReference type="AlphaFoldDB" id="A0A2K8NT11"/>
<dbReference type="EC" id="2.1.1.297" evidence="1"/>
<dbReference type="OrthoDB" id="9800643at2"/>
<dbReference type="GO" id="GO:0003676">
    <property type="term" value="F:nucleic acid binding"/>
    <property type="evidence" value="ECO:0007669"/>
    <property type="project" value="InterPro"/>
</dbReference>
<protein>
    <recommendedName>
        <fullName evidence="1">peptide chain release factor N(5)-glutamine methyltransferase</fullName>
        <ecNumber evidence="1">2.1.1.297</ecNumber>
    </recommendedName>
</protein>
<dbReference type="PANTHER" id="PTHR18895">
    <property type="entry name" value="HEMK METHYLTRANSFERASE"/>
    <property type="match status" value="1"/>
</dbReference>
<dbReference type="InterPro" id="IPR029063">
    <property type="entry name" value="SAM-dependent_MTases_sf"/>
</dbReference>
<dbReference type="PANTHER" id="PTHR18895:SF74">
    <property type="entry name" value="MTRF1L RELEASE FACTOR GLUTAMINE METHYLTRANSFERASE"/>
    <property type="match status" value="1"/>
</dbReference>
<name>A0A2K8NT11_9MOLU</name>
<dbReference type="InterPro" id="IPR007848">
    <property type="entry name" value="Small_mtfrase_dom"/>
</dbReference>
<evidence type="ECO:0000256" key="4">
    <source>
        <dbReference type="ARBA" id="ARBA00022691"/>
    </source>
</evidence>
<dbReference type="Gene3D" id="3.40.50.150">
    <property type="entry name" value="Vaccinia Virus protein VP39"/>
    <property type="match status" value="1"/>
</dbReference>
<dbReference type="RefSeq" id="WP_025734481.1">
    <property type="nucleotide sequence ID" value="NZ_CP024963.1"/>
</dbReference>
<dbReference type="Pfam" id="PF05175">
    <property type="entry name" value="MTS"/>
    <property type="match status" value="1"/>
</dbReference>
<evidence type="ECO:0000256" key="1">
    <source>
        <dbReference type="ARBA" id="ARBA00012771"/>
    </source>
</evidence>
<evidence type="ECO:0000256" key="2">
    <source>
        <dbReference type="ARBA" id="ARBA00022603"/>
    </source>
</evidence>
<dbReference type="GO" id="GO:0032259">
    <property type="term" value="P:methylation"/>
    <property type="evidence" value="ECO:0007669"/>
    <property type="project" value="UniProtKB-KW"/>
</dbReference>
<dbReference type="Proteomes" id="UP000232063">
    <property type="component" value="Chromosome"/>
</dbReference>
<proteinExistence type="predicted"/>
<dbReference type="InterPro" id="IPR004556">
    <property type="entry name" value="HemK-like"/>
</dbReference>
<evidence type="ECO:0000259" key="6">
    <source>
        <dbReference type="Pfam" id="PF05175"/>
    </source>
</evidence>
<dbReference type="NCBIfam" id="TIGR00536">
    <property type="entry name" value="hemK_fam"/>
    <property type="match status" value="1"/>
</dbReference>
<dbReference type="SUPFAM" id="SSF53335">
    <property type="entry name" value="S-adenosyl-L-methionine-dependent methyltransferases"/>
    <property type="match status" value="1"/>
</dbReference>
<gene>
    <name evidence="7" type="primary">prmC</name>
    <name evidence="7" type="ORF">ELUMI_v1c02450</name>
</gene>
<keyword evidence="2 7" id="KW-0489">Methyltransferase</keyword>
<keyword evidence="8" id="KW-1185">Reference proteome</keyword>
<accession>A0A2K8NT11</accession>
<dbReference type="InterPro" id="IPR019874">
    <property type="entry name" value="RF_methyltr_PrmC"/>
</dbReference>
<feature type="domain" description="Methyltransferase small" evidence="6">
    <location>
        <begin position="97"/>
        <end position="186"/>
    </location>
</feature>
<sequence>MTIHQAYLELKKHILNQSEIYEILEYLTGHKYDWLICHQDKLIENISKYESVIEALKQFVPVAYIVNNKRFYGIDFFVDQRVLIPRIETELVVEQALKWLNNQNNKVIIDLCTGSGNIGITLNHLTNNSTYLLDLSDQALEVCKINLAKIQATKIQILQGDFLEPLLENQIKGDLIVCNPPYIDFQDANVGFSTKYEPQNALFADEKGLKFYKEMFLNFPKIIKDINNFCLIMEFGFEQKTAIEKLYTEFVTDKNFNHEFLKDNSNNWRCIMITNI</sequence>
<organism evidence="7 8">
    <name type="scientific">Williamsoniiplasma luminosum</name>
    <dbReference type="NCBI Taxonomy" id="214888"/>
    <lineage>
        <taxon>Bacteria</taxon>
        <taxon>Bacillati</taxon>
        <taxon>Mycoplasmatota</taxon>
        <taxon>Mollicutes</taxon>
        <taxon>Entomoplasmatales</taxon>
        <taxon>Williamsoniiplasma</taxon>
    </lineage>
</organism>
<dbReference type="InterPro" id="IPR050320">
    <property type="entry name" value="N5-glutamine_MTase"/>
</dbReference>
<dbReference type="PROSITE" id="PS00092">
    <property type="entry name" value="N6_MTASE"/>
    <property type="match status" value="1"/>
</dbReference>
<dbReference type="NCBIfam" id="TIGR03534">
    <property type="entry name" value="RF_mod_PrmC"/>
    <property type="match status" value="1"/>
</dbReference>
<dbReference type="GO" id="GO:0102559">
    <property type="term" value="F:peptide chain release factor N(5)-glutamine methyltransferase activity"/>
    <property type="evidence" value="ECO:0007669"/>
    <property type="project" value="UniProtKB-EC"/>
</dbReference>